<comment type="similarity">
    <text evidence="1">Belongs to the NAD(P)-dependent epimerase/dehydratase family. SDR39U1 subfamily.</text>
</comment>
<dbReference type="CDD" id="cd05242">
    <property type="entry name" value="SDR_a8"/>
    <property type="match status" value="1"/>
</dbReference>
<accession>A0A0B5AJP6</accession>
<evidence type="ECO:0000313" key="4">
    <source>
        <dbReference type="EMBL" id="AJD90570.1"/>
    </source>
</evidence>
<dbReference type="BioCyc" id="JESP1508404:G14D9-10488-MONOMER"/>
<dbReference type="Pfam" id="PF08338">
    <property type="entry name" value="DUF1731"/>
    <property type="match status" value="1"/>
</dbReference>
<evidence type="ECO:0000313" key="5">
    <source>
        <dbReference type="Proteomes" id="UP000031449"/>
    </source>
</evidence>
<dbReference type="EMBL" id="CP009416">
    <property type="protein sequence ID" value="AJD90570.1"/>
    <property type="molecule type" value="Genomic_DNA"/>
</dbReference>
<feature type="domain" description="DUF1731" evidence="3">
    <location>
        <begin position="252"/>
        <end position="298"/>
    </location>
</feature>
<dbReference type="Pfam" id="PF01370">
    <property type="entry name" value="Epimerase"/>
    <property type="match status" value="1"/>
</dbReference>
<dbReference type="OrthoDB" id="9801773at2"/>
<evidence type="ECO:0000256" key="1">
    <source>
        <dbReference type="ARBA" id="ARBA00009353"/>
    </source>
</evidence>
<dbReference type="KEGG" id="jeo:JMA_12530"/>
<dbReference type="GO" id="GO:0051301">
    <property type="term" value="P:cell division"/>
    <property type="evidence" value="ECO:0007669"/>
    <property type="project" value="UniProtKB-KW"/>
</dbReference>
<dbReference type="Gene3D" id="3.40.50.720">
    <property type="entry name" value="NAD(P)-binding Rossmann-like Domain"/>
    <property type="match status" value="1"/>
</dbReference>
<dbReference type="InterPro" id="IPR013549">
    <property type="entry name" value="DUF1731"/>
</dbReference>
<keyword evidence="4" id="KW-0132">Cell division</keyword>
<dbReference type="PANTHER" id="PTHR11092:SF0">
    <property type="entry name" value="EPIMERASE FAMILY PROTEIN SDR39U1"/>
    <property type="match status" value="1"/>
</dbReference>
<name>A0A0B5AJP6_9BACL</name>
<protein>
    <submittedName>
        <fullName evidence="4">Cell division inhibitor</fullName>
    </submittedName>
</protein>
<evidence type="ECO:0000259" key="3">
    <source>
        <dbReference type="Pfam" id="PF08338"/>
    </source>
</evidence>
<proteinExistence type="inferred from homology"/>
<keyword evidence="4" id="KW-0131">Cell cycle</keyword>
<dbReference type="HOGENOM" id="CLU_047373_0_3_9"/>
<sequence length="301" mass="33496">MNILLSGGTGFAGKSITKLLTEKGHEVYTLTRNPDRKSQAHVTYIKWLTDGASPEKELPKIDAVINLAGESINNGRWNDEQKKKIYDSRMEATDEILRLIRTFEEKPSVLVNASAIGIYPPSETKIYTEASHERGDDFLAETVVDWEHKAKLAEDEGVRVVCARFGIILGKDDGALPNIVLPYKMMAGGTVGSGRQWLSWVHHEDVARAVWHAIEDETLEGPVNVTAPNPMKMKDFGKTVGTVLNRPHWMPVPGFALKVALGDKSSLVLEGNKVIPKVLEDHGFTFKYPLLHDALKEIYNK</sequence>
<feature type="domain" description="NAD-dependent epimerase/dehydratase" evidence="2">
    <location>
        <begin position="3"/>
        <end position="216"/>
    </location>
</feature>
<dbReference type="InterPro" id="IPR010099">
    <property type="entry name" value="SDR39U1"/>
</dbReference>
<dbReference type="STRING" id="1508404.JMA_12530"/>
<dbReference type="AlphaFoldDB" id="A0A0B5AJP6"/>
<dbReference type="NCBIfam" id="TIGR01777">
    <property type="entry name" value="yfcH"/>
    <property type="match status" value="1"/>
</dbReference>
<keyword evidence="5" id="KW-1185">Reference proteome</keyword>
<evidence type="ECO:0000259" key="2">
    <source>
        <dbReference type="Pfam" id="PF01370"/>
    </source>
</evidence>
<gene>
    <name evidence="4" type="ORF">JMA_12530</name>
</gene>
<organism evidence="4 5">
    <name type="scientific">Jeotgalibacillus malaysiensis</name>
    <dbReference type="NCBI Taxonomy" id="1508404"/>
    <lineage>
        <taxon>Bacteria</taxon>
        <taxon>Bacillati</taxon>
        <taxon>Bacillota</taxon>
        <taxon>Bacilli</taxon>
        <taxon>Bacillales</taxon>
        <taxon>Caryophanaceae</taxon>
        <taxon>Jeotgalibacillus</taxon>
    </lineage>
</organism>
<dbReference type="SUPFAM" id="SSF51735">
    <property type="entry name" value="NAD(P)-binding Rossmann-fold domains"/>
    <property type="match status" value="1"/>
</dbReference>
<dbReference type="Proteomes" id="UP000031449">
    <property type="component" value="Chromosome"/>
</dbReference>
<dbReference type="PANTHER" id="PTHR11092">
    <property type="entry name" value="SUGAR NUCLEOTIDE EPIMERASE RELATED"/>
    <property type="match status" value="1"/>
</dbReference>
<dbReference type="InterPro" id="IPR001509">
    <property type="entry name" value="Epimerase_deHydtase"/>
</dbReference>
<reference evidence="4 5" key="1">
    <citation type="submission" date="2014-08" db="EMBL/GenBank/DDBJ databases">
        <title>Complete genome of a marine bacteria Jeotgalibacillus malaysiensis.</title>
        <authorList>
            <person name="Yaakop A.S."/>
            <person name="Chan K.-G."/>
            <person name="Goh K.M."/>
        </authorList>
    </citation>
    <scope>NUCLEOTIDE SEQUENCE [LARGE SCALE GENOMIC DNA]</scope>
    <source>
        <strain evidence="4 5">D5</strain>
    </source>
</reference>
<dbReference type="InterPro" id="IPR036291">
    <property type="entry name" value="NAD(P)-bd_dom_sf"/>
</dbReference>